<keyword evidence="2" id="KW-1185">Reference proteome</keyword>
<reference evidence="1 2" key="2">
    <citation type="submission" date="2018-03" db="EMBL/GenBank/DDBJ databases">
        <authorList>
            <person name="Keele B.F."/>
        </authorList>
    </citation>
    <scope>NUCLEOTIDE SEQUENCE [LARGE SCALE GENOMIC DNA]</scope>
    <source>
        <strain evidence="1 2">D13</strain>
    </source>
</reference>
<name>A0A2P1PRF5_9GAMM</name>
<evidence type="ECO:0000313" key="1">
    <source>
        <dbReference type="EMBL" id="AVP97415.1"/>
    </source>
</evidence>
<proteinExistence type="predicted"/>
<reference evidence="1 2" key="1">
    <citation type="submission" date="2018-03" db="EMBL/GenBank/DDBJ databases">
        <title>Ahniella affigens gen. nov., sp. nov., a gammaproteobacterium isolated from sandy soil near a stream.</title>
        <authorList>
            <person name="Ko Y."/>
            <person name="Kim J.-H."/>
        </authorList>
    </citation>
    <scope>NUCLEOTIDE SEQUENCE [LARGE SCALE GENOMIC DNA]</scope>
    <source>
        <strain evidence="1 2">D13</strain>
    </source>
</reference>
<dbReference type="EMBL" id="CP027860">
    <property type="protein sequence ID" value="AVP97415.1"/>
    <property type="molecule type" value="Genomic_DNA"/>
</dbReference>
<dbReference type="KEGG" id="xba:C7S18_09505"/>
<gene>
    <name evidence="1" type="ORF">C7S18_09505</name>
</gene>
<dbReference type="Proteomes" id="UP000241074">
    <property type="component" value="Chromosome"/>
</dbReference>
<dbReference type="RefSeq" id="WP_106891339.1">
    <property type="nucleotide sequence ID" value="NZ_CP027860.1"/>
</dbReference>
<evidence type="ECO:0000313" key="2">
    <source>
        <dbReference type="Proteomes" id="UP000241074"/>
    </source>
</evidence>
<protein>
    <submittedName>
        <fullName evidence="1">Uncharacterized protein</fullName>
    </submittedName>
</protein>
<sequence length="453" mass="48384">MDLDQLHTFLERKSPAGLGYGLRIADLEVAVRAMLTRLGLSPLDGVNRNLALPFGSLAASFDVDPAAFSMEPKTGAISLDLNIWIHDRADANNPIYKLQYLLRDEPVSAGVDLAGMKVFLEPQNARAVVHAHDFSHGADPILIRLGFVDALGMADRSRFATEVAFPFIWLNAQGLMRAIVRSFPLPDVFSWFKTILPAGAIIAEIQSGYLAAWSEQVAISIPSCGLPPAARPAPKVVADAILGNPKPWSPADSSEPMLAIYLSEQPLLDWHAQALMPAIAFHQEDDGFPGWSVDGHVGVEHATITFAPSATGGSLTVAAALRLHAFASSWINGPCGLRLDVASAAISGPGSLRADFSVNYSDSLRALRSALSVEIDVPPGDLNITAGGMLPGAFAELVEWLLRAGVIHVDIGLRARSEQTLLDLVESASRLGRAFVTGRVAEHSVAFAIAWDN</sequence>
<organism evidence="1 2">
    <name type="scientific">Ahniella affigens</name>
    <dbReference type="NCBI Taxonomy" id="2021234"/>
    <lineage>
        <taxon>Bacteria</taxon>
        <taxon>Pseudomonadati</taxon>
        <taxon>Pseudomonadota</taxon>
        <taxon>Gammaproteobacteria</taxon>
        <taxon>Lysobacterales</taxon>
        <taxon>Rhodanobacteraceae</taxon>
        <taxon>Ahniella</taxon>
    </lineage>
</organism>
<dbReference type="OrthoDB" id="9255513at2"/>
<accession>A0A2P1PRF5</accession>
<dbReference type="AlphaFoldDB" id="A0A2P1PRF5"/>